<name>A0AAV8XW61_9CUCU</name>
<feature type="transmembrane region" description="Helical" evidence="1">
    <location>
        <begin position="30"/>
        <end position="53"/>
    </location>
</feature>
<evidence type="ECO:0000313" key="2">
    <source>
        <dbReference type="EMBL" id="KAJ8942763.1"/>
    </source>
</evidence>
<reference evidence="2" key="1">
    <citation type="journal article" date="2023" name="Insect Mol. Biol.">
        <title>Genome sequencing provides insights into the evolution of gene families encoding plant cell wall-degrading enzymes in longhorned beetles.</title>
        <authorList>
            <person name="Shin N.R."/>
            <person name="Okamura Y."/>
            <person name="Kirsch R."/>
            <person name="Pauchet Y."/>
        </authorList>
    </citation>
    <scope>NUCLEOTIDE SEQUENCE</scope>
    <source>
        <strain evidence="2">RBIC_L_NR</strain>
    </source>
</reference>
<keyword evidence="3" id="KW-1185">Reference proteome</keyword>
<accession>A0AAV8XW61</accession>
<keyword evidence="1" id="KW-1133">Transmembrane helix</keyword>
<keyword evidence="1" id="KW-0472">Membrane</keyword>
<proteinExistence type="predicted"/>
<sequence length="70" mass="8189">MIFRALIISKLLTFDCFAITSLSLKPYANFLYLCLPYFHLVTPSSFCSMLLLLRPKSLLFYFTKNLKQQT</sequence>
<protein>
    <submittedName>
        <fullName evidence="2">Uncharacterized protein</fullName>
    </submittedName>
</protein>
<comment type="caution">
    <text evidence="2">The sequence shown here is derived from an EMBL/GenBank/DDBJ whole genome shotgun (WGS) entry which is preliminary data.</text>
</comment>
<evidence type="ECO:0000256" key="1">
    <source>
        <dbReference type="SAM" id="Phobius"/>
    </source>
</evidence>
<dbReference type="EMBL" id="JANEYF010002739">
    <property type="protein sequence ID" value="KAJ8942763.1"/>
    <property type="molecule type" value="Genomic_DNA"/>
</dbReference>
<dbReference type="AlphaFoldDB" id="A0AAV8XW61"/>
<keyword evidence="1" id="KW-0812">Transmembrane</keyword>
<evidence type="ECO:0000313" key="3">
    <source>
        <dbReference type="Proteomes" id="UP001162156"/>
    </source>
</evidence>
<organism evidence="2 3">
    <name type="scientific">Rhamnusium bicolor</name>
    <dbReference type="NCBI Taxonomy" id="1586634"/>
    <lineage>
        <taxon>Eukaryota</taxon>
        <taxon>Metazoa</taxon>
        <taxon>Ecdysozoa</taxon>
        <taxon>Arthropoda</taxon>
        <taxon>Hexapoda</taxon>
        <taxon>Insecta</taxon>
        <taxon>Pterygota</taxon>
        <taxon>Neoptera</taxon>
        <taxon>Endopterygota</taxon>
        <taxon>Coleoptera</taxon>
        <taxon>Polyphaga</taxon>
        <taxon>Cucujiformia</taxon>
        <taxon>Chrysomeloidea</taxon>
        <taxon>Cerambycidae</taxon>
        <taxon>Lepturinae</taxon>
        <taxon>Rhagiini</taxon>
        <taxon>Rhamnusium</taxon>
    </lineage>
</organism>
<gene>
    <name evidence="2" type="ORF">NQ314_009974</name>
</gene>
<dbReference type="Proteomes" id="UP001162156">
    <property type="component" value="Unassembled WGS sequence"/>
</dbReference>